<gene>
    <name evidence="2" type="ORF">HNY73_017744</name>
</gene>
<sequence length="151" mass="16799">MKLRIIVGIVIAAIAYQIGSLIGTDWRDEEAVRNLKNPFEEIGAKILRLGSDLPGLRLMYASDDGFPLDELTIWDSLLGCLFYCLSFIGLLWMTTPLPDIQVHLFFIVSFEDRALGPEDREPQIFHIPMWHPAGGEGPVLNPPPPPPPAPP</sequence>
<protein>
    <submittedName>
        <fullName evidence="2">Uncharacterized protein</fullName>
    </submittedName>
</protein>
<evidence type="ECO:0000256" key="1">
    <source>
        <dbReference type="SAM" id="Phobius"/>
    </source>
</evidence>
<proteinExistence type="predicted"/>
<keyword evidence="1" id="KW-1133">Transmembrane helix</keyword>
<dbReference type="AlphaFoldDB" id="A0A8T0EAP6"/>
<dbReference type="EMBL" id="JABXBU010002228">
    <property type="protein sequence ID" value="KAF8770182.1"/>
    <property type="molecule type" value="Genomic_DNA"/>
</dbReference>
<keyword evidence="1" id="KW-0472">Membrane</keyword>
<reference evidence="2" key="1">
    <citation type="journal article" date="2020" name="bioRxiv">
        <title>Chromosome-level reference genome of the European wasp spider Argiope bruennichi: a resource for studies on range expansion and evolutionary adaptation.</title>
        <authorList>
            <person name="Sheffer M.M."/>
            <person name="Hoppe A."/>
            <person name="Krehenwinkel H."/>
            <person name="Uhl G."/>
            <person name="Kuss A.W."/>
            <person name="Jensen L."/>
            <person name="Jensen C."/>
            <person name="Gillespie R.G."/>
            <person name="Hoff K.J."/>
            <person name="Prost S."/>
        </authorList>
    </citation>
    <scope>NUCLEOTIDE SEQUENCE</scope>
</reference>
<keyword evidence="1" id="KW-0812">Transmembrane</keyword>
<dbReference type="Proteomes" id="UP000807504">
    <property type="component" value="Unassembled WGS sequence"/>
</dbReference>
<name>A0A8T0EAP6_ARGBR</name>
<reference evidence="2" key="2">
    <citation type="submission" date="2020-06" db="EMBL/GenBank/DDBJ databases">
        <authorList>
            <person name="Sheffer M."/>
        </authorList>
    </citation>
    <scope>NUCLEOTIDE SEQUENCE</scope>
</reference>
<evidence type="ECO:0000313" key="2">
    <source>
        <dbReference type="EMBL" id="KAF8770182.1"/>
    </source>
</evidence>
<evidence type="ECO:0000313" key="3">
    <source>
        <dbReference type="Proteomes" id="UP000807504"/>
    </source>
</evidence>
<feature type="transmembrane region" description="Helical" evidence="1">
    <location>
        <begin position="73"/>
        <end position="93"/>
    </location>
</feature>
<comment type="caution">
    <text evidence="2">The sequence shown here is derived from an EMBL/GenBank/DDBJ whole genome shotgun (WGS) entry which is preliminary data.</text>
</comment>
<accession>A0A8T0EAP6</accession>
<organism evidence="2 3">
    <name type="scientific">Argiope bruennichi</name>
    <name type="common">Wasp spider</name>
    <name type="synonym">Aranea bruennichi</name>
    <dbReference type="NCBI Taxonomy" id="94029"/>
    <lineage>
        <taxon>Eukaryota</taxon>
        <taxon>Metazoa</taxon>
        <taxon>Ecdysozoa</taxon>
        <taxon>Arthropoda</taxon>
        <taxon>Chelicerata</taxon>
        <taxon>Arachnida</taxon>
        <taxon>Araneae</taxon>
        <taxon>Araneomorphae</taxon>
        <taxon>Entelegynae</taxon>
        <taxon>Araneoidea</taxon>
        <taxon>Araneidae</taxon>
        <taxon>Argiope</taxon>
    </lineage>
</organism>
<dbReference type="OrthoDB" id="6429321at2759"/>
<dbReference type="OMA" id="YESINQH"/>
<keyword evidence="3" id="KW-1185">Reference proteome</keyword>